<evidence type="ECO:0000256" key="9">
    <source>
        <dbReference type="SAM" id="Phobius"/>
    </source>
</evidence>
<sequence>MASAQDPSENGQHFIQIETPTTGGTTKFASSVPKLTLQWHNLVLKANIKNPQTKQVEEKVILNDVSGYAKPGEFVVIMGPSGAGKSSLMDCISGRKPGVEGSITVNGEPWSKKLKHVASYVMQDDLFCQTITVREHLMLQAHLRMGKKYAEEEYSERVETVMEELGLTKCRDTLIGGDTIRGLSGGERKRLSFATEILTNPSVLFVDEPTSGLDSFMAETVVLLLQQLAREGRTVIATIHQPSSEVFALFDKLYLLSDGATVYHGKASESVEYFASVGHQCPPYLNPSDYYMRQLVVLDKESDKAGVERVERLKLAWKKRQQDTLTGDFARTNSVALLDGKDDDSEFENTRIGIFGQIAVLIKRDFLRTVRDPMAFKSNLFVSIFLSIIVGLIYLQLDLNQTGIQNFAGATFFLATWQTFGAANRALLSVPLELPIIQREYSGGLYKLISWYLAKNISELPMQVLLPVIFFIPTYFLIGFGGGFDVYISMQAVLILIDSAAVGLGYMVSCLTRRIDIAPIIGTMVILPFMLFSGLLINSADTPDYFVWIQYLSPINYGNEAFMKIFWGQVDSIACDSAVENCSALTGKDVLRNYRMESRSALGSALLILAVNIGFRVVGFVALYFGLKKKST</sequence>
<dbReference type="FunFam" id="3.40.50.300:FF:001480">
    <property type="entry name" value="ABC transporter"/>
    <property type="match status" value="1"/>
</dbReference>
<dbReference type="GO" id="GO:0005524">
    <property type="term" value="F:ATP binding"/>
    <property type="evidence" value="ECO:0007669"/>
    <property type="project" value="UniProtKB-KW"/>
</dbReference>
<dbReference type="PANTHER" id="PTHR48041">
    <property type="entry name" value="ABC TRANSPORTER G FAMILY MEMBER 28"/>
    <property type="match status" value="1"/>
</dbReference>
<dbReference type="PROSITE" id="PS50893">
    <property type="entry name" value="ABC_TRANSPORTER_2"/>
    <property type="match status" value="1"/>
</dbReference>
<keyword evidence="5" id="KW-0067">ATP-binding</keyword>
<dbReference type="InterPro" id="IPR027417">
    <property type="entry name" value="P-loop_NTPase"/>
</dbReference>
<feature type="transmembrane region" description="Helical" evidence="9">
    <location>
        <begin position="380"/>
        <end position="397"/>
    </location>
</feature>
<dbReference type="SUPFAM" id="SSF52540">
    <property type="entry name" value="P-loop containing nucleoside triphosphate hydrolases"/>
    <property type="match status" value="1"/>
</dbReference>
<proteinExistence type="predicted"/>
<evidence type="ECO:0000256" key="7">
    <source>
        <dbReference type="ARBA" id="ARBA00023136"/>
    </source>
</evidence>
<dbReference type="GO" id="GO:0016020">
    <property type="term" value="C:membrane"/>
    <property type="evidence" value="ECO:0007669"/>
    <property type="project" value="UniProtKB-SubCell"/>
</dbReference>
<keyword evidence="4" id="KW-0547">Nucleotide-binding</keyword>
<dbReference type="InterPro" id="IPR017871">
    <property type="entry name" value="ABC_transporter-like_CS"/>
</dbReference>
<feature type="transmembrane region" description="Helical" evidence="9">
    <location>
        <begin position="488"/>
        <end position="508"/>
    </location>
</feature>
<dbReference type="OrthoDB" id="66620at2759"/>
<evidence type="ECO:0000256" key="6">
    <source>
        <dbReference type="ARBA" id="ARBA00022989"/>
    </source>
</evidence>
<comment type="subcellular location">
    <subcellularLocation>
        <location evidence="1">Membrane</location>
        <topology evidence="1">Multi-pass membrane protein</topology>
    </subcellularLocation>
</comment>
<dbReference type="InterPro" id="IPR043926">
    <property type="entry name" value="ABCG_dom"/>
</dbReference>
<feature type="domain" description="ABC transporter" evidence="10">
    <location>
        <begin position="37"/>
        <end position="283"/>
    </location>
</feature>
<keyword evidence="3 9" id="KW-0812">Transmembrane</keyword>
<dbReference type="InterPro" id="IPR013525">
    <property type="entry name" value="ABC2_TM"/>
</dbReference>
<dbReference type="Proteomes" id="UP000794436">
    <property type="component" value="Unassembled WGS sequence"/>
</dbReference>
<dbReference type="Pfam" id="PF00005">
    <property type="entry name" value="ABC_tran"/>
    <property type="match status" value="1"/>
</dbReference>
<dbReference type="InterPro" id="IPR003593">
    <property type="entry name" value="AAA+_ATPase"/>
</dbReference>
<organism evidence="11 12">
    <name type="scientific">Pythium oligandrum</name>
    <name type="common">Mycoparasitic fungus</name>
    <dbReference type="NCBI Taxonomy" id="41045"/>
    <lineage>
        <taxon>Eukaryota</taxon>
        <taxon>Sar</taxon>
        <taxon>Stramenopiles</taxon>
        <taxon>Oomycota</taxon>
        <taxon>Peronosporomycetes</taxon>
        <taxon>Pythiales</taxon>
        <taxon>Pythiaceae</taxon>
        <taxon>Pythium</taxon>
    </lineage>
</organism>
<feature type="transmembrane region" description="Helical" evidence="9">
    <location>
        <begin position="515"/>
        <end position="537"/>
    </location>
</feature>
<dbReference type="CDD" id="cd03213">
    <property type="entry name" value="ABCG_EPDR"/>
    <property type="match status" value="1"/>
</dbReference>
<evidence type="ECO:0000313" key="11">
    <source>
        <dbReference type="EMBL" id="TMW61232.1"/>
    </source>
</evidence>
<dbReference type="GO" id="GO:0016887">
    <property type="term" value="F:ATP hydrolysis activity"/>
    <property type="evidence" value="ECO:0007669"/>
    <property type="project" value="InterPro"/>
</dbReference>
<keyword evidence="2" id="KW-0813">Transport</keyword>
<feature type="region of interest" description="Disordered" evidence="8">
    <location>
        <begin position="1"/>
        <end position="22"/>
    </location>
</feature>
<dbReference type="GO" id="GO:0140359">
    <property type="term" value="F:ABC-type transporter activity"/>
    <property type="evidence" value="ECO:0007669"/>
    <property type="project" value="InterPro"/>
</dbReference>
<dbReference type="PROSITE" id="PS00211">
    <property type="entry name" value="ABC_TRANSPORTER_1"/>
    <property type="match status" value="1"/>
</dbReference>
<dbReference type="Gene3D" id="3.40.50.300">
    <property type="entry name" value="P-loop containing nucleotide triphosphate hydrolases"/>
    <property type="match status" value="1"/>
</dbReference>
<evidence type="ECO:0000259" key="10">
    <source>
        <dbReference type="PROSITE" id="PS50893"/>
    </source>
</evidence>
<evidence type="ECO:0000256" key="8">
    <source>
        <dbReference type="SAM" id="MobiDB-lite"/>
    </source>
</evidence>
<comment type="caution">
    <text evidence="11">The sequence shown here is derived from an EMBL/GenBank/DDBJ whole genome shotgun (WGS) entry which is preliminary data.</text>
</comment>
<dbReference type="EMBL" id="SPLM01000077">
    <property type="protein sequence ID" value="TMW61232.1"/>
    <property type="molecule type" value="Genomic_DNA"/>
</dbReference>
<dbReference type="Pfam" id="PF19055">
    <property type="entry name" value="ABC2_membrane_7"/>
    <property type="match status" value="1"/>
</dbReference>
<keyword evidence="7 9" id="KW-0472">Membrane</keyword>
<evidence type="ECO:0000256" key="3">
    <source>
        <dbReference type="ARBA" id="ARBA00022692"/>
    </source>
</evidence>
<dbReference type="AlphaFoldDB" id="A0A8K1FIY4"/>
<keyword evidence="6 9" id="KW-1133">Transmembrane helix</keyword>
<dbReference type="PANTHER" id="PTHR48041:SF139">
    <property type="entry name" value="PROTEIN SCARLET"/>
    <property type="match status" value="1"/>
</dbReference>
<feature type="transmembrane region" description="Helical" evidence="9">
    <location>
        <begin position="601"/>
        <end position="627"/>
    </location>
</feature>
<gene>
    <name evidence="11" type="ORF">Poli38472_013695</name>
</gene>
<accession>A0A8K1FIY4</accession>
<protein>
    <recommendedName>
        <fullName evidence="10">ABC transporter domain-containing protein</fullName>
    </recommendedName>
</protein>
<feature type="transmembrane region" description="Helical" evidence="9">
    <location>
        <begin position="464"/>
        <end position="482"/>
    </location>
</feature>
<name>A0A8K1FIY4_PYTOL</name>
<dbReference type="InterPro" id="IPR050352">
    <property type="entry name" value="ABCG_transporters"/>
</dbReference>
<evidence type="ECO:0000313" key="12">
    <source>
        <dbReference type="Proteomes" id="UP000794436"/>
    </source>
</evidence>
<evidence type="ECO:0000256" key="5">
    <source>
        <dbReference type="ARBA" id="ARBA00022840"/>
    </source>
</evidence>
<reference evidence="11" key="1">
    <citation type="submission" date="2019-03" db="EMBL/GenBank/DDBJ databases">
        <title>Long read genome sequence of the mycoparasitic Pythium oligandrum ATCC 38472 isolated from sugarbeet rhizosphere.</title>
        <authorList>
            <person name="Gaulin E."/>
        </authorList>
    </citation>
    <scope>NUCLEOTIDE SEQUENCE</scope>
    <source>
        <strain evidence="11">ATCC 38472_TT</strain>
    </source>
</reference>
<evidence type="ECO:0000256" key="4">
    <source>
        <dbReference type="ARBA" id="ARBA00022741"/>
    </source>
</evidence>
<dbReference type="InterPro" id="IPR003439">
    <property type="entry name" value="ABC_transporter-like_ATP-bd"/>
</dbReference>
<evidence type="ECO:0000256" key="2">
    <source>
        <dbReference type="ARBA" id="ARBA00022448"/>
    </source>
</evidence>
<keyword evidence="12" id="KW-1185">Reference proteome</keyword>
<dbReference type="Pfam" id="PF01061">
    <property type="entry name" value="ABC2_membrane"/>
    <property type="match status" value="1"/>
</dbReference>
<dbReference type="SMART" id="SM00382">
    <property type="entry name" value="AAA"/>
    <property type="match status" value="1"/>
</dbReference>
<evidence type="ECO:0000256" key="1">
    <source>
        <dbReference type="ARBA" id="ARBA00004141"/>
    </source>
</evidence>